<accession>A0A7R9E667</accession>
<dbReference type="GO" id="GO:0005737">
    <property type="term" value="C:cytoplasm"/>
    <property type="evidence" value="ECO:0007669"/>
    <property type="project" value="TreeGrafter"/>
</dbReference>
<dbReference type="InterPro" id="IPR001370">
    <property type="entry name" value="BIR_rpt"/>
</dbReference>
<dbReference type="GO" id="GO:0051726">
    <property type="term" value="P:regulation of cell cycle"/>
    <property type="evidence" value="ECO:0007669"/>
    <property type="project" value="TreeGrafter"/>
</dbReference>
<proteinExistence type="predicted"/>
<dbReference type="GO" id="GO:0043066">
    <property type="term" value="P:negative regulation of apoptotic process"/>
    <property type="evidence" value="ECO:0007669"/>
    <property type="project" value="TreeGrafter"/>
</dbReference>
<dbReference type="GO" id="GO:0005634">
    <property type="term" value="C:nucleus"/>
    <property type="evidence" value="ECO:0007669"/>
    <property type="project" value="TreeGrafter"/>
</dbReference>
<dbReference type="PANTHER" id="PTHR10044">
    <property type="entry name" value="INHIBITOR OF APOPTOSIS"/>
    <property type="match status" value="1"/>
</dbReference>
<evidence type="ECO:0008006" key="2">
    <source>
        <dbReference type="Google" id="ProtNLM"/>
    </source>
</evidence>
<sequence>MNCEEKRLFTFNTWPSNAPVDARRMAKAGFVYTGKGLVVECFLCHGRIDDWDYGDQAMARHRIMYPNCPFVLDPNQAGNIPLTGTGILAPTSQPQIFTGTTAPNSQPLYLSSALAQTAPPTLSTAWTAPQSMFSKPTVTSSPLYSAPMRTPLSIGSLGGHYRSCFPAPMGSSLFSY</sequence>
<gene>
    <name evidence="1" type="ORF">TMSB3V08_LOCUS5007</name>
</gene>
<dbReference type="EMBL" id="OB793659">
    <property type="protein sequence ID" value="CAD7428195.1"/>
    <property type="molecule type" value="Genomic_DNA"/>
</dbReference>
<dbReference type="GO" id="GO:0043027">
    <property type="term" value="F:cysteine-type endopeptidase inhibitor activity involved in apoptotic process"/>
    <property type="evidence" value="ECO:0007669"/>
    <property type="project" value="TreeGrafter"/>
</dbReference>
<dbReference type="AlphaFoldDB" id="A0A7R9E667"/>
<dbReference type="PANTHER" id="PTHR10044:SF139">
    <property type="entry name" value="DEATH-ASSOCIATED INHIBITOR OF APOPTOSIS 2"/>
    <property type="match status" value="1"/>
</dbReference>
<dbReference type="SMART" id="SM00238">
    <property type="entry name" value="BIR"/>
    <property type="match status" value="1"/>
</dbReference>
<evidence type="ECO:0000313" key="1">
    <source>
        <dbReference type="EMBL" id="CAD7428195.1"/>
    </source>
</evidence>
<dbReference type="SUPFAM" id="SSF57924">
    <property type="entry name" value="Inhibitor of apoptosis (IAP) repeat"/>
    <property type="match status" value="1"/>
</dbReference>
<dbReference type="PROSITE" id="PS50143">
    <property type="entry name" value="BIR_REPEAT_2"/>
    <property type="match status" value="1"/>
</dbReference>
<protein>
    <recommendedName>
        <fullName evidence="2">Inhibitor of apoptosis-like protein</fullName>
    </recommendedName>
</protein>
<name>A0A7R9E667_9NEOP</name>
<dbReference type="PROSITE" id="PS01282">
    <property type="entry name" value="BIR_REPEAT_1"/>
    <property type="match status" value="1"/>
</dbReference>
<reference evidence="1" key="1">
    <citation type="submission" date="2020-11" db="EMBL/GenBank/DDBJ databases">
        <authorList>
            <person name="Tran Van P."/>
        </authorList>
    </citation>
    <scope>NUCLEOTIDE SEQUENCE</scope>
</reference>
<dbReference type="InterPro" id="IPR050784">
    <property type="entry name" value="IAP"/>
</dbReference>
<dbReference type="Pfam" id="PF00653">
    <property type="entry name" value="BIR"/>
    <property type="match status" value="1"/>
</dbReference>
<dbReference type="Gene3D" id="1.10.1170.10">
    <property type="entry name" value="Inhibitor Of Apoptosis Protein (2mihbC-IAP-1), Chain A"/>
    <property type="match status" value="1"/>
</dbReference>
<organism evidence="1">
    <name type="scientific">Timema monikensis</name>
    <dbReference type="NCBI Taxonomy" id="170555"/>
    <lineage>
        <taxon>Eukaryota</taxon>
        <taxon>Metazoa</taxon>
        <taxon>Ecdysozoa</taxon>
        <taxon>Arthropoda</taxon>
        <taxon>Hexapoda</taxon>
        <taxon>Insecta</taxon>
        <taxon>Pterygota</taxon>
        <taxon>Neoptera</taxon>
        <taxon>Polyneoptera</taxon>
        <taxon>Phasmatodea</taxon>
        <taxon>Timematodea</taxon>
        <taxon>Timematoidea</taxon>
        <taxon>Timematidae</taxon>
        <taxon>Timema</taxon>
    </lineage>
</organism>
<dbReference type="CDD" id="cd00022">
    <property type="entry name" value="BIR"/>
    <property type="match status" value="1"/>
</dbReference>